<evidence type="ECO:0000256" key="3">
    <source>
        <dbReference type="SAM" id="SignalP"/>
    </source>
</evidence>
<dbReference type="Pfam" id="PF02449">
    <property type="entry name" value="Glyco_hydro_42"/>
    <property type="match status" value="1"/>
</dbReference>
<dbReference type="GO" id="GO:0004565">
    <property type="term" value="F:beta-galactosidase activity"/>
    <property type="evidence" value="ECO:0007669"/>
    <property type="project" value="InterPro"/>
</dbReference>
<keyword evidence="7" id="KW-1185">Reference proteome</keyword>
<evidence type="ECO:0000256" key="1">
    <source>
        <dbReference type="ARBA" id="ARBA00022801"/>
    </source>
</evidence>
<sequence>MMMKRQFKYFLLLIFLAFGIASTAQTPDVKMPRLVTTNGRHALLVDGKPFLILGGQAHNSSAWPGMLPQVWKAIDKLHANTLEVPIYWENIEPEQNRFNFAVIDTLLAQARQHNKKLVLLWFATWKNGSNHYMPAWMKKNASKYPNTTGLKGKLIDSPSPNVNATLDADIAAFKAVMGHLKAADSQHTVIMMQVENEPGSWDTIRDYSPVAQKVFEQQVPAALLTPAVLKELKHTNTAKGTWQQVFADNADEYFQAWSIATFIGKVAAAGKAIYPLPMYVNAALRDPLTDPKPPSYESGGPTDNVLALWKAAAPAIDLLAPDIYLSGSEKILKVIELYDRPDNALFVPEAGLEPEKAKYLYSVLAHGGIGFSPFGIDANNADVTDEELSASLRPFSQDYAALSGMADLMAGWVYEGKVSALVEHDDHSEQTLDLGMWQAKVAFGSIDRNIVKPNVISTGRVIIIKLAPDSFILLGSLANITFKPLKENSGKAWQYLKVEEGIYQNGTFKSLRVLNGDETDWGGPRFDRRTTVLKVDLVAR</sequence>
<evidence type="ECO:0000313" key="7">
    <source>
        <dbReference type="Proteomes" id="UP000619078"/>
    </source>
</evidence>
<evidence type="ECO:0000259" key="5">
    <source>
        <dbReference type="Pfam" id="PF18120"/>
    </source>
</evidence>
<dbReference type="Gene3D" id="2.60.220.20">
    <property type="entry name" value="putative beta-Galactosidase from caulobacter crescentus"/>
    <property type="match status" value="1"/>
</dbReference>
<feature type="signal peptide" evidence="3">
    <location>
        <begin position="1"/>
        <end position="26"/>
    </location>
</feature>
<keyword evidence="1" id="KW-0378">Hydrolase</keyword>
<feature type="domain" description="Glycoside hydrolase family 42 N-terminal" evidence="4">
    <location>
        <begin position="73"/>
        <end position="218"/>
    </location>
</feature>
<evidence type="ECO:0000313" key="6">
    <source>
        <dbReference type="EMBL" id="MBD1393281.1"/>
    </source>
</evidence>
<dbReference type="EMBL" id="JACWMX010000003">
    <property type="protein sequence ID" value="MBD1393281.1"/>
    <property type="molecule type" value="Genomic_DNA"/>
</dbReference>
<dbReference type="Gene3D" id="3.20.20.80">
    <property type="entry name" value="Glycosidases"/>
    <property type="match status" value="1"/>
</dbReference>
<dbReference type="Pfam" id="PF18120">
    <property type="entry name" value="DUF5597"/>
    <property type="match status" value="1"/>
</dbReference>
<dbReference type="RefSeq" id="WP_191163012.1">
    <property type="nucleotide sequence ID" value="NZ_JACWMX010000003.1"/>
</dbReference>
<evidence type="ECO:0000256" key="2">
    <source>
        <dbReference type="ARBA" id="ARBA00023295"/>
    </source>
</evidence>
<protein>
    <submittedName>
        <fullName evidence="6">DUF5597 domain-containing protein</fullName>
    </submittedName>
</protein>
<dbReference type="GO" id="GO:0009341">
    <property type="term" value="C:beta-galactosidase complex"/>
    <property type="evidence" value="ECO:0007669"/>
    <property type="project" value="InterPro"/>
</dbReference>
<dbReference type="FunFam" id="3.20.20.80:FF:000135">
    <property type="entry name" value="Beta-galactosidase, putative, bgl35A"/>
    <property type="match status" value="1"/>
</dbReference>
<feature type="chain" id="PRO_5036875158" evidence="3">
    <location>
        <begin position="27"/>
        <end position="540"/>
    </location>
</feature>
<dbReference type="InterPro" id="IPR040719">
    <property type="entry name" value="DUF5597"/>
</dbReference>
<name>A0A926S609_9SPHI</name>
<dbReference type="InterPro" id="IPR013529">
    <property type="entry name" value="Glyco_hydro_42_N"/>
</dbReference>
<comment type="caution">
    <text evidence="6">The sequence shown here is derived from an EMBL/GenBank/DDBJ whole genome shotgun (WGS) entry which is preliminary data.</text>
</comment>
<feature type="domain" description="DUF5597" evidence="5">
    <location>
        <begin position="395"/>
        <end position="522"/>
    </location>
</feature>
<dbReference type="Proteomes" id="UP000619078">
    <property type="component" value="Unassembled WGS sequence"/>
</dbReference>
<dbReference type="InterPro" id="IPR017853">
    <property type="entry name" value="GH"/>
</dbReference>
<reference evidence="6" key="1">
    <citation type="submission" date="2020-09" db="EMBL/GenBank/DDBJ databases">
        <title>Novel species of Mucilaginibacter isolated from a glacier on the Tibetan Plateau.</title>
        <authorList>
            <person name="Liu Q."/>
            <person name="Xin Y.-H."/>
        </authorList>
    </citation>
    <scope>NUCLEOTIDE SEQUENCE</scope>
    <source>
        <strain evidence="6">ZB1P21</strain>
    </source>
</reference>
<keyword evidence="3" id="KW-0732">Signal</keyword>
<gene>
    <name evidence="6" type="ORF">IDJ76_09245</name>
</gene>
<proteinExistence type="predicted"/>
<accession>A0A926S609</accession>
<evidence type="ECO:0000259" key="4">
    <source>
        <dbReference type="Pfam" id="PF02449"/>
    </source>
</evidence>
<keyword evidence="2" id="KW-0326">Glycosidase</keyword>
<dbReference type="GO" id="GO:0005975">
    <property type="term" value="P:carbohydrate metabolic process"/>
    <property type="evidence" value="ECO:0007669"/>
    <property type="project" value="InterPro"/>
</dbReference>
<dbReference type="SUPFAM" id="SSF51445">
    <property type="entry name" value="(Trans)glycosidases"/>
    <property type="match status" value="1"/>
</dbReference>
<dbReference type="AlphaFoldDB" id="A0A926S609"/>
<organism evidence="6 7">
    <name type="scientific">Mucilaginibacter glaciei</name>
    <dbReference type="NCBI Taxonomy" id="2772109"/>
    <lineage>
        <taxon>Bacteria</taxon>
        <taxon>Pseudomonadati</taxon>
        <taxon>Bacteroidota</taxon>
        <taxon>Sphingobacteriia</taxon>
        <taxon>Sphingobacteriales</taxon>
        <taxon>Sphingobacteriaceae</taxon>
        <taxon>Mucilaginibacter</taxon>
    </lineage>
</organism>